<accession>A0A841JUM2</accession>
<comment type="caution">
    <text evidence="1">The sequence shown here is derived from an EMBL/GenBank/DDBJ whole genome shotgun (WGS) entry which is preliminary data.</text>
</comment>
<dbReference type="SUPFAM" id="SSF47598">
    <property type="entry name" value="Ribbon-helix-helix"/>
    <property type="match status" value="1"/>
</dbReference>
<dbReference type="RefSeq" id="WP_156185739.1">
    <property type="nucleotide sequence ID" value="NZ_JACHEK010000001.1"/>
</dbReference>
<gene>
    <name evidence="1" type="ORF">HNQ77_000056</name>
</gene>
<protein>
    <submittedName>
        <fullName evidence="1">Putative transcriptional regulator</fullName>
    </submittedName>
</protein>
<reference evidence="1 2" key="1">
    <citation type="submission" date="2020-08" db="EMBL/GenBank/DDBJ databases">
        <title>Genomic Encyclopedia of Type Strains, Phase IV (KMG-IV): sequencing the most valuable type-strain genomes for metagenomic binning, comparative biology and taxonomic classification.</title>
        <authorList>
            <person name="Goeker M."/>
        </authorList>
    </citation>
    <scope>NUCLEOTIDE SEQUENCE [LARGE SCALE GENOMIC DNA]</scope>
    <source>
        <strain evidence="1 2">DSM 103733</strain>
    </source>
</reference>
<proteinExistence type="predicted"/>
<organism evidence="1 2">
    <name type="scientific">Silvibacterium bohemicum</name>
    <dbReference type="NCBI Taxonomy" id="1577686"/>
    <lineage>
        <taxon>Bacteria</taxon>
        <taxon>Pseudomonadati</taxon>
        <taxon>Acidobacteriota</taxon>
        <taxon>Terriglobia</taxon>
        <taxon>Terriglobales</taxon>
        <taxon>Acidobacteriaceae</taxon>
        <taxon>Silvibacterium</taxon>
    </lineage>
</organism>
<name>A0A841JUM2_9BACT</name>
<dbReference type="EMBL" id="JACHEK010000001">
    <property type="protein sequence ID" value="MBB6142118.1"/>
    <property type="molecule type" value="Genomic_DNA"/>
</dbReference>
<dbReference type="InterPro" id="IPR052991">
    <property type="entry name" value="Non-func_TypeII_TA_Antitoxin"/>
</dbReference>
<dbReference type="AlphaFoldDB" id="A0A841JUM2"/>
<dbReference type="OrthoDB" id="122081at2"/>
<evidence type="ECO:0000313" key="1">
    <source>
        <dbReference type="EMBL" id="MBB6142118.1"/>
    </source>
</evidence>
<sequence length="89" mass="10009">MGAQKTVSFRMDAGKVEALDELAAQTRRDRTFLLNEAVDAWLDLHSYQQRLVEAGMKAAEEGRFVDNTEMRKRLAGLKKAASKKRSPKA</sequence>
<evidence type="ECO:0000313" key="2">
    <source>
        <dbReference type="Proteomes" id="UP000538666"/>
    </source>
</evidence>
<dbReference type="InterPro" id="IPR010985">
    <property type="entry name" value="Ribbon_hlx_hlx"/>
</dbReference>
<dbReference type="PANTHER" id="PTHR40688">
    <property type="match status" value="1"/>
</dbReference>
<dbReference type="CDD" id="cd22233">
    <property type="entry name" value="RHH_CopAso-like"/>
    <property type="match status" value="1"/>
</dbReference>
<dbReference type="GO" id="GO:0006355">
    <property type="term" value="P:regulation of DNA-templated transcription"/>
    <property type="evidence" value="ECO:0007669"/>
    <property type="project" value="InterPro"/>
</dbReference>
<keyword evidence="2" id="KW-1185">Reference proteome</keyword>
<dbReference type="PANTHER" id="PTHR40688:SF2">
    <property type="entry name" value="RIBBON-HELIX-HELIX PROTEIN COPG DOMAIN-CONTAINING PROTEIN"/>
    <property type="match status" value="1"/>
</dbReference>
<dbReference type="Proteomes" id="UP000538666">
    <property type="component" value="Unassembled WGS sequence"/>
</dbReference>